<gene>
    <name evidence="4" type="ORF">IX84_27110</name>
</gene>
<dbReference type="STRING" id="1524460.IX84_27110"/>
<evidence type="ECO:0000256" key="3">
    <source>
        <dbReference type="RuleBase" id="RU000363"/>
    </source>
</evidence>
<dbReference type="Pfam" id="PF00106">
    <property type="entry name" value="adh_short"/>
    <property type="match status" value="1"/>
</dbReference>
<accession>A0A098S081</accession>
<organism evidence="4 5">
    <name type="scientific">Phaeodactylibacter xiamenensis</name>
    <dbReference type="NCBI Taxonomy" id="1524460"/>
    <lineage>
        <taxon>Bacteria</taxon>
        <taxon>Pseudomonadati</taxon>
        <taxon>Bacteroidota</taxon>
        <taxon>Saprospiria</taxon>
        <taxon>Saprospirales</taxon>
        <taxon>Haliscomenobacteraceae</taxon>
        <taxon>Phaeodactylibacter</taxon>
    </lineage>
</organism>
<protein>
    <recommendedName>
        <fullName evidence="6">Oxidoreductase</fullName>
    </recommendedName>
</protein>
<dbReference type="InterPro" id="IPR036291">
    <property type="entry name" value="NAD(P)-bd_dom_sf"/>
</dbReference>
<keyword evidence="5" id="KW-1185">Reference proteome</keyword>
<dbReference type="PRINTS" id="PR00081">
    <property type="entry name" value="GDHRDH"/>
</dbReference>
<dbReference type="GO" id="GO:0016491">
    <property type="term" value="F:oxidoreductase activity"/>
    <property type="evidence" value="ECO:0007669"/>
    <property type="project" value="UniProtKB-KW"/>
</dbReference>
<evidence type="ECO:0000313" key="4">
    <source>
        <dbReference type="EMBL" id="KGE85545.1"/>
    </source>
</evidence>
<dbReference type="OrthoDB" id="9810734at2"/>
<dbReference type="Gene3D" id="3.40.50.720">
    <property type="entry name" value="NAD(P)-binding Rossmann-like Domain"/>
    <property type="match status" value="1"/>
</dbReference>
<dbReference type="EMBL" id="JPOS01000085">
    <property type="protein sequence ID" value="KGE85545.1"/>
    <property type="molecule type" value="Genomic_DNA"/>
</dbReference>
<dbReference type="AlphaFoldDB" id="A0A098S081"/>
<dbReference type="PANTHER" id="PTHR44196:SF1">
    <property type="entry name" value="DEHYDROGENASE_REDUCTASE SDR FAMILY MEMBER 7B"/>
    <property type="match status" value="1"/>
</dbReference>
<sequence>MKQSNQKVLITGGGSGIGLALAMKFLENDHTVIITGRNLDKLKKVKQENPEIHIYQSDVTDEAAVRTLAGDVQQKFGGIDILVNNAGIMNLVDAGNESNDLQKQMQEIEINYNSPIRVLHYFLPQLKKSKNAVLVNVSSGLAYVPFAQAPVYSGTKSALHFWTLGIRPQLKPHGIKVIELLPPVVDTPLAHGADIAEDDNLKPMPPEKLATIFWKDFISGKEEITPGISKQLKFMSRLAPKFIFKQLNKQAVPNTI</sequence>
<dbReference type="SUPFAM" id="SSF51735">
    <property type="entry name" value="NAD(P)-binding Rossmann-fold domains"/>
    <property type="match status" value="1"/>
</dbReference>
<evidence type="ECO:0008006" key="6">
    <source>
        <dbReference type="Google" id="ProtNLM"/>
    </source>
</evidence>
<dbReference type="RefSeq" id="WP_044228037.1">
    <property type="nucleotide sequence ID" value="NZ_JBKAGJ010000046.1"/>
</dbReference>
<comment type="similarity">
    <text evidence="1 3">Belongs to the short-chain dehydrogenases/reductases (SDR) family.</text>
</comment>
<dbReference type="InterPro" id="IPR002347">
    <property type="entry name" value="SDR_fam"/>
</dbReference>
<dbReference type="PANTHER" id="PTHR44196">
    <property type="entry name" value="DEHYDROGENASE/REDUCTASE SDR FAMILY MEMBER 7B"/>
    <property type="match status" value="1"/>
</dbReference>
<name>A0A098S081_9BACT</name>
<dbReference type="PRINTS" id="PR00080">
    <property type="entry name" value="SDRFAMILY"/>
</dbReference>
<dbReference type="InterPro" id="IPR020904">
    <property type="entry name" value="Sc_DH/Rdtase_CS"/>
</dbReference>
<reference evidence="4 5" key="1">
    <citation type="journal article" date="2014" name="Int. J. Syst. Evol. Microbiol.">
        <title>Phaeodactylibacter xiamenensis gen. nov., sp. nov., a member of the family Saprospiraceae isolated from the marine alga Phaeodactylum tricornutum.</title>
        <authorList>
            <person name="Chen Z.Jr."/>
            <person name="Lei X."/>
            <person name="Lai Q."/>
            <person name="Li Y."/>
            <person name="Zhang B."/>
            <person name="Zhang J."/>
            <person name="Zhang H."/>
            <person name="Yang L."/>
            <person name="Zheng W."/>
            <person name="Tian Y."/>
            <person name="Yu Z."/>
            <person name="Xu H.Jr."/>
            <person name="Zheng T."/>
        </authorList>
    </citation>
    <scope>NUCLEOTIDE SEQUENCE [LARGE SCALE GENOMIC DNA]</scope>
    <source>
        <strain evidence="4 5">KD52</strain>
    </source>
</reference>
<evidence type="ECO:0000256" key="2">
    <source>
        <dbReference type="ARBA" id="ARBA00023002"/>
    </source>
</evidence>
<keyword evidence="2" id="KW-0560">Oxidoreductase</keyword>
<evidence type="ECO:0000313" key="5">
    <source>
        <dbReference type="Proteomes" id="UP000029736"/>
    </source>
</evidence>
<comment type="caution">
    <text evidence="4">The sequence shown here is derived from an EMBL/GenBank/DDBJ whole genome shotgun (WGS) entry which is preliminary data.</text>
</comment>
<dbReference type="Proteomes" id="UP000029736">
    <property type="component" value="Unassembled WGS sequence"/>
</dbReference>
<dbReference type="PROSITE" id="PS00061">
    <property type="entry name" value="ADH_SHORT"/>
    <property type="match status" value="1"/>
</dbReference>
<proteinExistence type="inferred from homology"/>
<dbReference type="GO" id="GO:0016020">
    <property type="term" value="C:membrane"/>
    <property type="evidence" value="ECO:0007669"/>
    <property type="project" value="TreeGrafter"/>
</dbReference>
<evidence type="ECO:0000256" key="1">
    <source>
        <dbReference type="ARBA" id="ARBA00006484"/>
    </source>
</evidence>